<dbReference type="SUPFAM" id="SSF51261">
    <property type="entry name" value="Duplicated hybrid motif"/>
    <property type="match status" value="1"/>
</dbReference>
<evidence type="ECO:0000256" key="3">
    <source>
        <dbReference type="ARBA" id="ARBA00022475"/>
    </source>
</evidence>
<feature type="transmembrane region" description="Helical" evidence="12">
    <location>
        <begin position="379"/>
        <end position="401"/>
    </location>
</feature>
<feature type="domain" description="PTS EIIA type-1" evidence="13">
    <location>
        <begin position="488"/>
        <end position="591"/>
    </location>
</feature>
<feature type="transmembrane region" description="Helical" evidence="12">
    <location>
        <begin position="142"/>
        <end position="161"/>
    </location>
</feature>
<dbReference type="InterPro" id="IPR018113">
    <property type="entry name" value="PTrfase_EIIB_Cys"/>
</dbReference>
<comment type="caution">
    <text evidence="16">The sequence shown here is derived from an EMBL/GenBank/DDBJ whole genome shotgun (WGS) entry which is preliminary data.</text>
</comment>
<evidence type="ECO:0000256" key="4">
    <source>
        <dbReference type="ARBA" id="ARBA00022597"/>
    </source>
</evidence>
<dbReference type="RefSeq" id="WP_110446793.1">
    <property type="nucleotide sequence ID" value="NZ_QGLG01000003.1"/>
</dbReference>
<evidence type="ECO:0000256" key="2">
    <source>
        <dbReference type="ARBA" id="ARBA00022448"/>
    </source>
</evidence>
<dbReference type="Pfam" id="PF00367">
    <property type="entry name" value="PTS_EIIB"/>
    <property type="match status" value="1"/>
</dbReference>
<dbReference type="PROSITE" id="PS00371">
    <property type="entry name" value="PTS_EIIA_TYPE_1_HIS"/>
    <property type="match status" value="1"/>
</dbReference>
<dbReference type="NCBIfam" id="TIGR00830">
    <property type="entry name" value="PTBA"/>
    <property type="match status" value="1"/>
</dbReference>
<dbReference type="InterPro" id="IPR003352">
    <property type="entry name" value="PTS_EIIC"/>
</dbReference>
<feature type="transmembrane region" description="Helical" evidence="12">
    <location>
        <begin position="421"/>
        <end position="442"/>
    </location>
</feature>
<accession>A0ABX5MY89</accession>
<feature type="transmembrane region" description="Helical" evidence="12">
    <location>
        <begin position="168"/>
        <end position="188"/>
    </location>
</feature>
<evidence type="ECO:0000256" key="11">
    <source>
        <dbReference type="PROSITE-ProRule" id="PRU00421"/>
    </source>
</evidence>
<dbReference type="Proteomes" id="UP000247698">
    <property type="component" value="Unassembled WGS sequence"/>
</dbReference>
<dbReference type="InterPro" id="IPR011297">
    <property type="entry name" value="PTS_IIABC_b_glu"/>
</dbReference>
<dbReference type="CDD" id="cd00212">
    <property type="entry name" value="PTS_IIB_glc"/>
    <property type="match status" value="1"/>
</dbReference>
<dbReference type="PROSITE" id="PS51093">
    <property type="entry name" value="PTS_EIIA_TYPE_1"/>
    <property type="match status" value="1"/>
</dbReference>
<keyword evidence="5" id="KW-0808">Transferase</keyword>
<proteinExistence type="predicted"/>
<keyword evidence="9 12" id="KW-1133">Transmembrane helix</keyword>
<keyword evidence="8" id="KW-0418">Kinase</keyword>
<dbReference type="NCBIfam" id="TIGR01995">
    <property type="entry name" value="PTS-II-ABC-beta"/>
    <property type="match status" value="1"/>
</dbReference>
<evidence type="ECO:0000259" key="15">
    <source>
        <dbReference type="PROSITE" id="PS51103"/>
    </source>
</evidence>
<dbReference type="InterPro" id="IPR001996">
    <property type="entry name" value="PTS_IIB_1"/>
</dbReference>
<reference evidence="16 17" key="1">
    <citation type="submission" date="2018-05" db="EMBL/GenBank/DDBJ databases">
        <title>Reference genomes for bee gut microbiota database.</title>
        <authorList>
            <person name="Ellegaard K.M."/>
        </authorList>
    </citation>
    <scope>NUCLEOTIDE SEQUENCE [LARGE SCALE GENOMIC DNA]</scope>
    <source>
        <strain evidence="16 17">ESL0184</strain>
    </source>
</reference>
<evidence type="ECO:0000256" key="1">
    <source>
        <dbReference type="ARBA" id="ARBA00004651"/>
    </source>
</evidence>
<dbReference type="InterPro" id="IPR001127">
    <property type="entry name" value="PTS_EIIA_1_perm"/>
</dbReference>
<evidence type="ECO:0000259" key="14">
    <source>
        <dbReference type="PROSITE" id="PS51098"/>
    </source>
</evidence>
<dbReference type="PROSITE" id="PS51103">
    <property type="entry name" value="PTS_EIIC_TYPE_1"/>
    <property type="match status" value="1"/>
</dbReference>
<evidence type="ECO:0000256" key="5">
    <source>
        <dbReference type="ARBA" id="ARBA00022679"/>
    </source>
</evidence>
<evidence type="ECO:0000256" key="10">
    <source>
        <dbReference type="ARBA" id="ARBA00023136"/>
    </source>
</evidence>
<keyword evidence="3" id="KW-1003">Cell membrane</keyword>
<name>A0ABX5MY89_9LACO</name>
<dbReference type="Gene3D" id="3.30.1360.60">
    <property type="entry name" value="Glucose permease domain IIB"/>
    <property type="match status" value="1"/>
</dbReference>
<feature type="transmembrane region" description="Helical" evidence="12">
    <location>
        <begin position="241"/>
        <end position="260"/>
    </location>
</feature>
<evidence type="ECO:0000259" key="13">
    <source>
        <dbReference type="PROSITE" id="PS51093"/>
    </source>
</evidence>
<keyword evidence="6" id="KW-0598">Phosphotransferase system</keyword>
<dbReference type="PANTHER" id="PTHR30175:SF1">
    <property type="entry name" value="PTS SYSTEM ARBUTIN-, CELLOBIOSE-, AND SALICIN-SPECIFIC EIIBC COMPONENT-RELATED"/>
    <property type="match status" value="1"/>
</dbReference>
<dbReference type="Gene3D" id="2.70.70.10">
    <property type="entry name" value="Glucose Permease (Domain IIA)"/>
    <property type="match status" value="1"/>
</dbReference>
<dbReference type="Pfam" id="PF00358">
    <property type="entry name" value="PTS_EIIA_1"/>
    <property type="match status" value="1"/>
</dbReference>
<protein>
    <submittedName>
        <fullName evidence="16">PTS beta-glucoside transporter subunit EIIBCA</fullName>
    </submittedName>
</protein>
<dbReference type="SUPFAM" id="SSF55604">
    <property type="entry name" value="Glucose permease domain IIB"/>
    <property type="match status" value="1"/>
</dbReference>
<feature type="transmembrane region" description="Helical" evidence="12">
    <location>
        <begin position="208"/>
        <end position="229"/>
    </location>
</feature>
<dbReference type="PROSITE" id="PS01035">
    <property type="entry name" value="PTS_EIIB_TYPE_1_CYS"/>
    <property type="match status" value="1"/>
</dbReference>
<organism evidence="16 17">
    <name type="scientific">Lactobacillus melliventris</name>
    <dbReference type="NCBI Taxonomy" id="1218507"/>
    <lineage>
        <taxon>Bacteria</taxon>
        <taxon>Bacillati</taxon>
        <taxon>Bacillota</taxon>
        <taxon>Bacilli</taxon>
        <taxon>Lactobacillales</taxon>
        <taxon>Lactobacillaceae</taxon>
        <taxon>Lactobacillus</taxon>
    </lineage>
</organism>
<sequence>MKHKDEINSIIKDVGGVANIQRMTHCMTRLRFNLADDKKADLDAISKINGVLNTQFQNSQLQIVIGPAVADWYDEISDLTGIGQEESQETDVKEKKGFFSKLLEIFSNVFLPVIPAIAGAGMMKAILGLLSSFSLISQKSDSYIILNLMADATFYFLPFLLAISAAKLFKTNAILSAVLAGALLYPSLINNVGKISNYHFLGLPIPVINYSASVLPIILSVWIMSYLYRFVDKHMPDMLKVIFVPTVVLIIMIPIELIAIGPLGNYLGSILSAASMKLFSFSGALAGAILGGLRPLLVMTGMHQALTPIVFQNFASKGYDVLMPTMLVSTFAQATGVLTMAFKTRSKKEKSVIYASGISAILGITEPALYGVIVKYKRVLLSVCIGGGLGAAYVSAMGYHLGSFTPSNILSLAVYALMPKFIHVIIGLVIAIVSTALLVLVLQPKVGVEDEKPVIDVSKENATREDLSTIDIFAPMEGDLVSLKEVPDTTFSSGAMGDGFAIIPKNGVVKAPFDGTIAVIAQTGHAVGIRGKNGIEVLIHVGIDTVELNGKFFQTYVTQGQKVSKGQKLISFDLKKVEKQYNIISPIIVTSGKVSLKDEVRVDGIDNNTLLAQASTADAI</sequence>
<keyword evidence="7 12" id="KW-0812">Transmembrane</keyword>
<evidence type="ECO:0000256" key="7">
    <source>
        <dbReference type="ARBA" id="ARBA00022692"/>
    </source>
</evidence>
<keyword evidence="10 12" id="KW-0472">Membrane</keyword>
<evidence type="ECO:0000256" key="9">
    <source>
        <dbReference type="ARBA" id="ARBA00022989"/>
    </source>
</evidence>
<feature type="transmembrane region" description="Helical" evidence="12">
    <location>
        <begin position="266"/>
        <end position="289"/>
    </location>
</feature>
<dbReference type="InterPro" id="IPR013013">
    <property type="entry name" value="PTS_EIIC_1"/>
</dbReference>
<feature type="transmembrane region" description="Helical" evidence="12">
    <location>
        <begin position="105"/>
        <end position="130"/>
    </location>
</feature>
<dbReference type="Pfam" id="PF02378">
    <property type="entry name" value="PTS_EIIC"/>
    <property type="match status" value="1"/>
</dbReference>
<keyword evidence="4" id="KW-0762">Sugar transport</keyword>
<evidence type="ECO:0000256" key="12">
    <source>
        <dbReference type="SAM" id="Phobius"/>
    </source>
</evidence>
<dbReference type="EMBL" id="QGLG01000003">
    <property type="protein sequence ID" value="PXY82451.1"/>
    <property type="molecule type" value="Genomic_DNA"/>
</dbReference>
<evidence type="ECO:0000256" key="6">
    <source>
        <dbReference type="ARBA" id="ARBA00022683"/>
    </source>
</evidence>
<dbReference type="PANTHER" id="PTHR30175">
    <property type="entry name" value="PHOSPHOTRANSFERASE SYSTEM TRANSPORT PROTEIN"/>
    <property type="match status" value="1"/>
</dbReference>
<dbReference type="InterPro" id="IPR036878">
    <property type="entry name" value="Glu_permease_IIB"/>
</dbReference>
<dbReference type="PROSITE" id="PS51098">
    <property type="entry name" value="PTS_EIIB_TYPE_1"/>
    <property type="match status" value="1"/>
</dbReference>
<comment type="subcellular location">
    <subcellularLocation>
        <location evidence="1">Cell membrane</location>
        <topology evidence="1">Multi-pass membrane protein</topology>
    </subcellularLocation>
</comment>
<feature type="domain" description="PTS EIIB type-1" evidence="14">
    <location>
        <begin position="4"/>
        <end position="86"/>
    </location>
</feature>
<evidence type="ECO:0000313" key="16">
    <source>
        <dbReference type="EMBL" id="PXY82451.1"/>
    </source>
</evidence>
<dbReference type="InterPro" id="IPR011055">
    <property type="entry name" value="Dup_hybrid_motif"/>
</dbReference>
<keyword evidence="2" id="KW-0813">Transport</keyword>
<feature type="active site" description="Phosphocysteine intermediate; for EIIB activity" evidence="11">
    <location>
        <position position="26"/>
    </location>
</feature>
<keyword evidence="17" id="KW-1185">Reference proteome</keyword>
<gene>
    <name evidence="16" type="ORF">DK873_09530</name>
</gene>
<feature type="domain" description="PTS EIIC type-1" evidence="15">
    <location>
        <begin position="104"/>
        <end position="458"/>
    </location>
</feature>
<feature type="transmembrane region" description="Helical" evidence="12">
    <location>
        <begin position="321"/>
        <end position="342"/>
    </location>
</feature>
<evidence type="ECO:0000256" key="8">
    <source>
        <dbReference type="ARBA" id="ARBA00022777"/>
    </source>
</evidence>
<evidence type="ECO:0000313" key="17">
    <source>
        <dbReference type="Proteomes" id="UP000247698"/>
    </source>
</evidence>
<dbReference type="InterPro" id="IPR050558">
    <property type="entry name" value="PTS_Sugar-Specific_Components"/>
</dbReference>